<reference evidence="4 5" key="1">
    <citation type="submission" date="2018-09" db="EMBL/GenBank/DDBJ databases">
        <title>Arachidicoccus sp. nov., a bacterium isolated from soil.</title>
        <authorList>
            <person name="Weon H.-Y."/>
            <person name="Kwon S.-W."/>
            <person name="Lee S.A."/>
        </authorList>
    </citation>
    <scope>NUCLEOTIDE SEQUENCE [LARGE SCALE GENOMIC DNA]</scope>
    <source>
        <strain evidence="4 5">KIS59-12</strain>
    </source>
</reference>
<organism evidence="4 5">
    <name type="scientific">Arachidicoccus soli</name>
    <dbReference type="NCBI Taxonomy" id="2341117"/>
    <lineage>
        <taxon>Bacteria</taxon>
        <taxon>Pseudomonadati</taxon>
        <taxon>Bacteroidota</taxon>
        <taxon>Chitinophagia</taxon>
        <taxon>Chitinophagales</taxon>
        <taxon>Chitinophagaceae</taxon>
        <taxon>Arachidicoccus</taxon>
    </lineage>
</organism>
<dbReference type="SUPFAM" id="SSF53850">
    <property type="entry name" value="Periplasmic binding protein-like II"/>
    <property type="match status" value="1"/>
</dbReference>
<dbReference type="Gene3D" id="3.40.190.10">
    <property type="entry name" value="Periplasmic binding protein-like II"/>
    <property type="match status" value="2"/>
</dbReference>
<evidence type="ECO:0000259" key="3">
    <source>
        <dbReference type="Pfam" id="PF12849"/>
    </source>
</evidence>
<dbReference type="Proteomes" id="UP000266118">
    <property type="component" value="Chromosome"/>
</dbReference>
<dbReference type="Pfam" id="PF12849">
    <property type="entry name" value="PBP_like_2"/>
    <property type="match status" value="1"/>
</dbReference>
<feature type="domain" description="PBP" evidence="3">
    <location>
        <begin position="45"/>
        <end position="290"/>
    </location>
</feature>
<accession>A0A386HUU6</accession>
<keyword evidence="1 2" id="KW-0732">Signal</keyword>
<feature type="signal peptide" evidence="2">
    <location>
        <begin position="1"/>
        <end position="33"/>
    </location>
</feature>
<evidence type="ECO:0000256" key="1">
    <source>
        <dbReference type="ARBA" id="ARBA00022729"/>
    </source>
</evidence>
<evidence type="ECO:0000313" key="5">
    <source>
        <dbReference type="Proteomes" id="UP000266118"/>
    </source>
</evidence>
<evidence type="ECO:0000313" key="4">
    <source>
        <dbReference type="EMBL" id="AYD49174.1"/>
    </source>
</evidence>
<protein>
    <recommendedName>
        <fullName evidence="3">PBP domain-containing protein</fullName>
    </recommendedName>
</protein>
<dbReference type="RefSeq" id="WP_119990647.1">
    <property type="nucleotide sequence ID" value="NZ_CP032489.1"/>
</dbReference>
<dbReference type="InterPro" id="IPR024370">
    <property type="entry name" value="PBP_domain"/>
</dbReference>
<keyword evidence="5" id="KW-1185">Reference proteome</keyword>
<evidence type="ECO:0000256" key="2">
    <source>
        <dbReference type="SAM" id="SignalP"/>
    </source>
</evidence>
<dbReference type="AlphaFoldDB" id="A0A386HUU6"/>
<feature type="chain" id="PRO_5017277058" description="PBP domain-containing protein" evidence="2">
    <location>
        <begin position="34"/>
        <end position="324"/>
    </location>
</feature>
<dbReference type="InterPro" id="IPR050811">
    <property type="entry name" value="Phosphate_ABC_transporter"/>
</dbReference>
<dbReference type="KEGG" id="ark:D6B99_17025"/>
<sequence length="324" mass="36574">MLFYNKQKSRIFFHATKFLLIFSLVLCSFCACNSNKNGTKDLEADPQQGTLRLFVDESFEPIISQQIMVFESSFPKAHIIVKYEPEADCFRDFEKDSTNMIIVARGLKEDESKYYNSKLGHRPRFSIIAFDAVSMIVNADASDSVFSLKELDKMLTSNNKQPYQVILDGENATSTVRYLLDSITHGKSFGNNVSGAKGSKQVIDLVASNKNAVGFVGSSWVGNADDPEQLAYFNKVHLAYVECKIPDSTGVFARPSQSTIYNMQYPLVRPLYCVLKDNYIGLGTSFYNFLSFQRGQLIFRRGNLVPAKMNFTIRTVNDFATKKK</sequence>
<gene>
    <name evidence="4" type="ORF">D6B99_17025</name>
</gene>
<proteinExistence type="predicted"/>
<dbReference type="OrthoDB" id="1450880at2"/>
<dbReference type="PANTHER" id="PTHR30570:SF1">
    <property type="entry name" value="PHOSPHATE-BINDING PROTEIN PSTS"/>
    <property type="match status" value="1"/>
</dbReference>
<name>A0A386HUU6_9BACT</name>
<dbReference type="PANTHER" id="PTHR30570">
    <property type="entry name" value="PERIPLASMIC PHOSPHATE BINDING COMPONENT OF PHOSPHATE ABC TRANSPORTER"/>
    <property type="match status" value="1"/>
</dbReference>
<dbReference type="PROSITE" id="PS51257">
    <property type="entry name" value="PROKAR_LIPOPROTEIN"/>
    <property type="match status" value="1"/>
</dbReference>
<dbReference type="EMBL" id="CP032489">
    <property type="protein sequence ID" value="AYD49174.1"/>
    <property type="molecule type" value="Genomic_DNA"/>
</dbReference>